<dbReference type="EMBL" id="CP002355">
    <property type="protein sequence ID" value="ADR35188.1"/>
    <property type="molecule type" value="Genomic_DNA"/>
</dbReference>
<feature type="transmembrane region" description="Helical" evidence="1">
    <location>
        <begin position="12"/>
        <end position="33"/>
    </location>
</feature>
<keyword evidence="1" id="KW-0472">Membrane</keyword>
<dbReference type="HOGENOM" id="CLU_2572583_0_0_7"/>
<evidence type="ECO:0000256" key="1">
    <source>
        <dbReference type="SAM" id="Phobius"/>
    </source>
</evidence>
<keyword evidence="3" id="KW-1185">Reference proteome</keyword>
<dbReference type="KEGG" id="sku:Sulku_2529"/>
<dbReference type="STRING" id="709032.Sulku_2529"/>
<gene>
    <name evidence="2" type="ordered locus">Sulku_2529</name>
</gene>
<reference evidence="2 3" key="1">
    <citation type="journal article" date="2012" name="Stand. Genomic Sci.">
        <title>Complete genome sequence of the sulfur compounds oxidizing chemolithoautotroph Sulfuricurvum kujiense type strain (YK-1(T)).</title>
        <authorList>
            <person name="Han C."/>
            <person name="Kotsyurbenko O."/>
            <person name="Chertkov O."/>
            <person name="Held B."/>
            <person name="Lapidus A."/>
            <person name="Nolan M."/>
            <person name="Lucas S."/>
            <person name="Hammon N."/>
            <person name="Deshpande S."/>
            <person name="Cheng J.F."/>
            <person name="Tapia R."/>
            <person name="Goodwin L.A."/>
            <person name="Pitluck S."/>
            <person name="Liolios K."/>
            <person name="Pagani I."/>
            <person name="Ivanova N."/>
            <person name="Mavromatis K."/>
            <person name="Mikhailova N."/>
            <person name="Pati A."/>
            <person name="Chen A."/>
            <person name="Palaniappan K."/>
            <person name="Land M."/>
            <person name="Hauser L."/>
            <person name="Chang Y.J."/>
            <person name="Jeffries C.D."/>
            <person name="Brambilla E.M."/>
            <person name="Rohde M."/>
            <person name="Spring S."/>
            <person name="Sikorski J."/>
            <person name="Goker M."/>
            <person name="Woyke T."/>
            <person name="Bristow J."/>
            <person name="Eisen J.A."/>
            <person name="Markowitz V."/>
            <person name="Hugenholtz P."/>
            <person name="Kyrpides N.C."/>
            <person name="Klenk H.P."/>
            <person name="Detter J.C."/>
        </authorList>
    </citation>
    <scope>NUCLEOTIDE SEQUENCE [LARGE SCALE GENOMIC DNA]</scope>
    <source>
        <strain evidence="3">ATCC BAA-921 / DSM 16994 / JCM 11577 / YK-1</strain>
    </source>
</reference>
<dbReference type="AlphaFoldDB" id="E4TZG1"/>
<dbReference type="RefSeq" id="WP_013461385.1">
    <property type="nucleotide sequence ID" value="NC_014762.1"/>
</dbReference>
<keyword evidence="1" id="KW-0812">Transmembrane</keyword>
<keyword evidence="1" id="KW-1133">Transmembrane helix</keyword>
<dbReference type="PROSITE" id="PS51257">
    <property type="entry name" value="PROKAR_LIPOPROTEIN"/>
    <property type="match status" value="1"/>
</dbReference>
<evidence type="ECO:0000313" key="3">
    <source>
        <dbReference type="Proteomes" id="UP000008721"/>
    </source>
</evidence>
<name>E4TZG1_SULKY</name>
<dbReference type="Proteomes" id="UP000008721">
    <property type="component" value="Chromosome"/>
</dbReference>
<proteinExistence type="predicted"/>
<organism evidence="2 3">
    <name type="scientific">Sulfuricurvum kujiense (strain ATCC BAA-921 / DSM 16994 / JCM 11577 / YK-1)</name>
    <dbReference type="NCBI Taxonomy" id="709032"/>
    <lineage>
        <taxon>Bacteria</taxon>
        <taxon>Pseudomonadati</taxon>
        <taxon>Campylobacterota</taxon>
        <taxon>Epsilonproteobacteria</taxon>
        <taxon>Campylobacterales</taxon>
        <taxon>Sulfurimonadaceae</taxon>
        <taxon>Sulfuricurvum</taxon>
    </lineage>
</organism>
<sequence>MQWLDKRYYSIYLVSAIIAGCFIFMGVSTFAVFESVGSGKTSADLALEKAQKACTTNKGELVQINKNNPLDTKCVVGETGK</sequence>
<protein>
    <submittedName>
        <fullName evidence="2">Uncharacterized protein</fullName>
    </submittedName>
</protein>
<evidence type="ECO:0000313" key="2">
    <source>
        <dbReference type="EMBL" id="ADR35188.1"/>
    </source>
</evidence>
<accession>E4TZG1</accession>